<keyword evidence="3 6" id="KW-0349">Heme</keyword>
<comment type="similarity">
    <text evidence="2">Belongs to the cytochrome P450 family.</text>
</comment>
<accession>A0A9N9KY29</accession>
<dbReference type="InterPro" id="IPR050529">
    <property type="entry name" value="CYP450_sterol_14alpha_dmase"/>
</dbReference>
<dbReference type="SUPFAM" id="SSF48264">
    <property type="entry name" value="Cytochrome P450"/>
    <property type="match status" value="1"/>
</dbReference>
<evidence type="ECO:0000256" key="4">
    <source>
        <dbReference type="ARBA" id="ARBA00022723"/>
    </source>
</evidence>
<dbReference type="GO" id="GO:0008395">
    <property type="term" value="F:steroid hydroxylase activity"/>
    <property type="evidence" value="ECO:0007669"/>
    <property type="project" value="TreeGrafter"/>
</dbReference>
<organism evidence="7 8">
    <name type="scientific">Hymenoscyphus fraxineus</name>
    <dbReference type="NCBI Taxonomy" id="746836"/>
    <lineage>
        <taxon>Eukaryota</taxon>
        <taxon>Fungi</taxon>
        <taxon>Dikarya</taxon>
        <taxon>Ascomycota</taxon>
        <taxon>Pezizomycotina</taxon>
        <taxon>Leotiomycetes</taxon>
        <taxon>Helotiales</taxon>
        <taxon>Helotiaceae</taxon>
        <taxon>Hymenoscyphus</taxon>
    </lineage>
</organism>
<dbReference type="PANTHER" id="PTHR24304:SF2">
    <property type="entry name" value="24-HYDROXYCHOLESTEROL 7-ALPHA-HYDROXYLASE"/>
    <property type="match status" value="1"/>
</dbReference>
<keyword evidence="4 6" id="KW-0479">Metal-binding</keyword>
<dbReference type="GO" id="GO:0005506">
    <property type="term" value="F:iron ion binding"/>
    <property type="evidence" value="ECO:0007669"/>
    <property type="project" value="InterPro"/>
</dbReference>
<evidence type="ECO:0000256" key="3">
    <source>
        <dbReference type="ARBA" id="ARBA00022617"/>
    </source>
</evidence>
<evidence type="ECO:0000256" key="6">
    <source>
        <dbReference type="PIRSR" id="PIRSR602403-1"/>
    </source>
</evidence>
<evidence type="ECO:0000313" key="7">
    <source>
        <dbReference type="EMBL" id="CAG8956066.1"/>
    </source>
</evidence>
<sequence>MTSTSNVTNTVEHLRSTHLLGSEFFGPGKVFTSLVLALMLWRTWSRGLEMTFYELDEVHDVNIPYLGHARAFFQDSNGLMAKARNQAHSKTRSHFNDTNEPVALTAFGITFYIITQAKHSAEVYRNTETLSFEEFVQGLMRTNGSNEKVIQVMYSPLPVDKPGFPNPLGESLGVLAQKMHIHQLNPGTNLMLLQKQGLMYIDHLLRLGTMQTVCKYATSRSATHIEVPLYKWCGDYFVRLGQHVYFGEALAEIDPLLPNFFLDFDERSWKMLYQYPDFLSRDMTTPRTRVISTLTRYFQIPKHLRSDGAAWLINAMEEEMRALGVDDENLAILMLHLYFAINTNTRKSAFWVLTYLLHNPTLLKAYREETEAAFRDGELVDPSYIQDPIKCPQVDRIWHETLRLASWSASIRRITQDTTIGGKVMLTGNSVLVPHRLLHFDATVFGEDPHSFVPDRWLKENLGRSTSWRPFGAGKTTCSGRFLARFEVTTFVAILLRRFDVEMVGSPRFPVADVGRPVLGIMSIRKGHDFRVRFSERKY</sequence>
<dbReference type="AlphaFoldDB" id="A0A9N9KY29"/>
<protein>
    <recommendedName>
        <fullName evidence="9">Cytochrome P450</fullName>
    </recommendedName>
</protein>
<gene>
    <name evidence="7" type="ORF">HYFRA_00011849</name>
</gene>
<evidence type="ECO:0000256" key="1">
    <source>
        <dbReference type="ARBA" id="ARBA00001971"/>
    </source>
</evidence>
<name>A0A9N9KY29_9HELO</name>
<dbReference type="InterPro" id="IPR002403">
    <property type="entry name" value="Cyt_P450_E_grp-IV"/>
</dbReference>
<reference evidence="7" key="1">
    <citation type="submission" date="2021-07" db="EMBL/GenBank/DDBJ databases">
        <authorList>
            <person name="Durling M."/>
        </authorList>
    </citation>
    <scope>NUCLEOTIDE SEQUENCE</scope>
</reference>
<dbReference type="Gene3D" id="1.10.630.10">
    <property type="entry name" value="Cytochrome P450"/>
    <property type="match status" value="1"/>
</dbReference>
<dbReference type="GO" id="GO:0020037">
    <property type="term" value="F:heme binding"/>
    <property type="evidence" value="ECO:0007669"/>
    <property type="project" value="InterPro"/>
</dbReference>
<evidence type="ECO:0000256" key="2">
    <source>
        <dbReference type="ARBA" id="ARBA00010617"/>
    </source>
</evidence>
<dbReference type="CDD" id="cd11040">
    <property type="entry name" value="CYP7_CYP8-like"/>
    <property type="match status" value="1"/>
</dbReference>
<comment type="cofactor">
    <cofactor evidence="1 6">
        <name>heme</name>
        <dbReference type="ChEBI" id="CHEBI:30413"/>
    </cofactor>
</comment>
<dbReference type="InterPro" id="IPR036396">
    <property type="entry name" value="Cyt_P450_sf"/>
</dbReference>
<dbReference type="GO" id="GO:0016705">
    <property type="term" value="F:oxidoreductase activity, acting on paired donors, with incorporation or reduction of molecular oxygen"/>
    <property type="evidence" value="ECO:0007669"/>
    <property type="project" value="InterPro"/>
</dbReference>
<dbReference type="OrthoDB" id="1470350at2759"/>
<proteinExistence type="inferred from homology"/>
<dbReference type="InterPro" id="IPR001128">
    <property type="entry name" value="Cyt_P450"/>
</dbReference>
<keyword evidence="8" id="KW-1185">Reference proteome</keyword>
<feature type="binding site" description="axial binding residue" evidence="6">
    <location>
        <position position="478"/>
    </location>
    <ligand>
        <name>heme</name>
        <dbReference type="ChEBI" id="CHEBI:30413"/>
    </ligand>
    <ligandPart>
        <name>Fe</name>
        <dbReference type="ChEBI" id="CHEBI:18248"/>
    </ligandPart>
</feature>
<dbReference type="Proteomes" id="UP000696280">
    <property type="component" value="Unassembled WGS sequence"/>
</dbReference>
<dbReference type="PRINTS" id="PR00465">
    <property type="entry name" value="EP450IV"/>
</dbReference>
<dbReference type="Pfam" id="PF00067">
    <property type="entry name" value="p450"/>
    <property type="match status" value="1"/>
</dbReference>
<evidence type="ECO:0008006" key="9">
    <source>
        <dbReference type="Google" id="ProtNLM"/>
    </source>
</evidence>
<dbReference type="EMBL" id="CAJVRL010000068">
    <property type="protein sequence ID" value="CAG8956066.1"/>
    <property type="molecule type" value="Genomic_DNA"/>
</dbReference>
<keyword evidence="5 6" id="KW-0408">Iron</keyword>
<dbReference type="PANTHER" id="PTHR24304">
    <property type="entry name" value="CYTOCHROME P450 FAMILY 7"/>
    <property type="match status" value="1"/>
</dbReference>
<evidence type="ECO:0000313" key="8">
    <source>
        <dbReference type="Proteomes" id="UP000696280"/>
    </source>
</evidence>
<comment type="caution">
    <text evidence="7">The sequence shown here is derived from an EMBL/GenBank/DDBJ whole genome shotgun (WGS) entry which is preliminary data.</text>
</comment>
<evidence type="ECO:0000256" key="5">
    <source>
        <dbReference type="ARBA" id="ARBA00023004"/>
    </source>
</evidence>